<evidence type="ECO:0000313" key="2">
    <source>
        <dbReference type="EMBL" id="MEU7070000.1"/>
    </source>
</evidence>
<accession>A0ABV3C5F2</accession>
<dbReference type="EMBL" id="JBEZAE010000003">
    <property type="protein sequence ID" value="MEU7070000.1"/>
    <property type="molecule type" value="Genomic_DNA"/>
</dbReference>
<dbReference type="Proteomes" id="UP001551329">
    <property type="component" value="Unassembled WGS sequence"/>
</dbReference>
<feature type="compositionally biased region" description="Pro residues" evidence="1">
    <location>
        <begin position="171"/>
        <end position="183"/>
    </location>
</feature>
<dbReference type="RefSeq" id="WP_358469967.1">
    <property type="nucleotide sequence ID" value="NZ_JBEZAE010000003.1"/>
</dbReference>
<sequence length="191" mass="21138">MRRPVEGEVHVSYGQLYVTDDSGEQPELHESFAGQVSGLCGAAVPGFLWLVTGLHTGRVGFTVEVHDEAPGADPRWEDIVEASYRPASAGAALDLWGGGGSWRLGLAETDYRVRYSAQGMDRAHDLDTRVDEEVVDVYLLQFWPSPPEPDRVVRQTSRQAAYWHRFARELTPPPPPPPSPPRIEAPEEGRP</sequence>
<organism evidence="2 3">
    <name type="scientific">Streptomyces narbonensis</name>
    <dbReference type="NCBI Taxonomy" id="67333"/>
    <lineage>
        <taxon>Bacteria</taxon>
        <taxon>Bacillati</taxon>
        <taxon>Actinomycetota</taxon>
        <taxon>Actinomycetes</taxon>
        <taxon>Kitasatosporales</taxon>
        <taxon>Streptomycetaceae</taxon>
        <taxon>Streptomyces</taxon>
    </lineage>
</organism>
<gene>
    <name evidence="2" type="ORF">AB0A88_07600</name>
</gene>
<feature type="region of interest" description="Disordered" evidence="1">
    <location>
        <begin position="164"/>
        <end position="191"/>
    </location>
</feature>
<proteinExistence type="predicted"/>
<evidence type="ECO:0000256" key="1">
    <source>
        <dbReference type="SAM" id="MobiDB-lite"/>
    </source>
</evidence>
<evidence type="ECO:0000313" key="3">
    <source>
        <dbReference type="Proteomes" id="UP001551329"/>
    </source>
</evidence>
<reference evidence="2 3" key="1">
    <citation type="submission" date="2024-06" db="EMBL/GenBank/DDBJ databases">
        <title>The Natural Products Discovery Center: Release of the First 8490 Sequenced Strains for Exploring Actinobacteria Biosynthetic Diversity.</title>
        <authorList>
            <person name="Kalkreuter E."/>
            <person name="Kautsar S.A."/>
            <person name="Yang D."/>
            <person name="Bader C.D."/>
            <person name="Teijaro C.N."/>
            <person name="Fluegel L."/>
            <person name="Davis C.M."/>
            <person name="Simpson J.R."/>
            <person name="Lauterbach L."/>
            <person name="Steele A.D."/>
            <person name="Gui C."/>
            <person name="Meng S."/>
            <person name="Li G."/>
            <person name="Viehrig K."/>
            <person name="Ye F."/>
            <person name="Su P."/>
            <person name="Kiefer A.F."/>
            <person name="Nichols A."/>
            <person name="Cepeda A.J."/>
            <person name="Yan W."/>
            <person name="Fan B."/>
            <person name="Jiang Y."/>
            <person name="Adhikari A."/>
            <person name="Zheng C.-J."/>
            <person name="Schuster L."/>
            <person name="Cowan T.M."/>
            <person name="Smanski M.J."/>
            <person name="Chevrette M.G."/>
            <person name="De Carvalho L.P.S."/>
            <person name="Shen B."/>
        </authorList>
    </citation>
    <scope>NUCLEOTIDE SEQUENCE [LARGE SCALE GENOMIC DNA]</scope>
    <source>
        <strain evidence="2 3">NPDC045974</strain>
    </source>
</reference>
<comment type="caution">
    <text evidence="2">The sequence shown here is derived from an EMBL/GenBank/DDBJ whole genome shotgun (WGS) entry which is preliminary data.</text>
</comment>
<name>A0ABV3C5F2_9ACTN</name>
<protein>
    <submittedName>
        <fullName evidence="2">Uncharacterized protein</fullName>
    </submittedName>
</protein>
<keyword evidence="3" id="KW-1185">Reference proteome</keyword>